<keyword evidence="3" id="KW-1003">Cell membrane</keyword>
<evidence type="ECO:0000256" key="9">
    <source>
        <dbReference type="ARBA" id="ARBA00022960"/>
    </source>
</evidence>
<dbReference type="GO" id="GO:0009252">
    <property type="term" value="P:peptidoglycan biosynthetic process"/>
    <property type="evidence" value="ECO:0007669"/>
    <property type="project" value="UniProtKB-KW"/>
</dbReference>
<dbReference type="Gene3D" id="3.30.1390.30">
    <property type="entry name" value="Penicillin-binding protein 2a, domain 3"/>
    <property type="match status" value="1"/>
</dbReference>
<dbReference type="RefSeq" id="WP_078932723.1">
    <property type="nucleotide sequence ID" value="NZ_FUWG01000005.1"/>
</dbReference>
<accession>A0A1T4JUL4</accession>
<evidence type="ECO:0000256" key="12">
    <source>
        <dbReference type="ARBA" id="ARBA00023136"/>
    </source>
</evidence>
<dbReference type="InterPro" id="IPR050515">
    <property type="entry name" value="Beta-lactam/transpept"/>
</dbReference>
<dbReference type="NCBIfam" id="TIGR03423">
    <property type="entry name" value="pbp2_mrdA"/>
    <property type="match status" value="1"/>
</dbReference>
<keyword evidence="7 14" id="KW-0812">Transmembrane</keyword>
<feature type="domain" description="Penicillin-binding protein dimerisation" evidence="16">
    <location>
        <begin position="65"/>
        <end position="237"/>
    </location>
</feature>
<keyword evidence="8" id="KW-0378">Hydrolase</keyword>
<dbReference type="GO" id="GO:0008658">
    <property type="term" value="F:penicillin binding"/>
    <property type="evidence" value="ECO:0007669"/>
    <property type="project" value="InterPro"/>
</dbReference>
<feature type="domain" description="Penicillin-binding protein transpeptidase" evidence="15">
    <location>
        <begin position="272"/>
        <end position="572"/>
    </location>
</feature>
<dbReference type="Gene3D" id="3.40.710.10">
    <property type="entry name" value="DD-peptidase/beta-lactamase superfamily"/>
    <property type="match status" value="1"/>
</dbReference>
<dbReference type="PANTHER" id="PTHR30627">
    <property type="entry name" value="PEPTIDOGLYCAN D,D-TRANSPEPTIDASE"/>
    <property type="match status" value="1"/>
</dbReference>
<dbReference type="InterPro" id="IPR036138">
    <property type="entry name" value="PBP_dimer_sf"/>
</dbReference>
<dbReference type="STRING" id="261392.SAMN02745149_00805"/>
<gene>
    <name evidence="17" type="ORF">SAMN02745149_00805</name>
</gene>
<dbReference type="GO" id="GO:0009002">
    <property type="term" value="F:serine-type D-Ala-D-Ala carboxypeptidase activity"/>
    <property type="evidence" value="ECO:0007669"/>
    <property type="project" value="InterPro"/>
</dbReference>
<proteinExistence type="predicted"/>
<dbReference type="Gene3D" id="3.90.1310.10">
    <property type="entry name" value="Penicillin-binding protein 2a (Domain 2)"/>
    <property type="match status" value="1"/>
</dbReference>
<dbReference type="OrthoDB" id="9804124at2"/>
<keyword evidence="6" id="KW-0645">Protease</keyword>
<dbReference type="Pfam" id="PF00905">
    <property type="entry name" value="Transpeptidase"/>
    <property type="match status" value="1"/>
</dbReference>
<dbReference type="GO" id="GO:0071972">
    <property type="term" value="F:peptidoglycan L,D-transpeptidase activity"/>
    <property type="evidence" value="ECO:0007669"/>
    <property type="project" value="TreeGrafter"/>
</dbReference>
<evidence type="ECO:0000256" key="4">
    <source>
        <dbReference type="ARBA" id="ARBA00022519"/>
    </source>
</evidence>
<organism evidence="17 18">
    <name type="scientific">Treponema porcinum</name>
    <dbReference type="NCBI Taxonomy" id="261392"/>
    <lineage>
        <taxon>Bacteria</taxon>
        <taxon>Pseudomonadati</taxon>
        <taxon>Spirochaetota</taxon>
        <taxon>Spirochaetia</taxon>
        <taxon>Spirochaetales</taxon>
        <taxon>Treponemataceae</taxon>
        <taxon>Treponema</taxon>
    </lineage>
</organism>
<keyword evidence="11 14" id="KW-1133">Transmembrane helix</keyword>
<evidence type="ECO:0000256" key="11">
    <source>
        <dbReference type="ARBA" id="ARBA00022989"/>
    </source>
</evidence>
<protein>
    <submittedName>
        <fullName evidence="17">Penicillin-binding protein 2</fullName>
    </submittedName>
</protein>
<keyword evidence="9" id="KW-0133">Cell shape</keyword>
<dbReference type="Pfam" id="PF03717">
    <property type="entry name" value="PBP_dimer"/>
    <property type="match status" value="1"/>
</dbReference>
<evidence type="ECO:0000259" key="15">
    <source>
        <dbReference type="Pfam" id="PF00905"/>
    </source>
</evidence>
<keyword evidence="12 14" id="KW-0472">Membrane</keyword>
<evidence type="ECO:0000256" key="3">
    <source>
        <dbReference type="ARBA" id="ARBA00022475"/>
    </source>
</evidence>
<evidence type="ECO:0000256" key="1">
    <source>
        <dbReference type="ARBA" id="ARBA00004167"/>
    </source>
</evidence>
<reference evidence="17 18" key="1">
    <citation type="submission" date="2017-02" db="EMBL/GenBank/DDBJ databases">
        <authorList>
            <person name="Peterson S.W."/>
        </authorList>
    </citation>
    <scope>NUCLEOTIDE SEQUENCE [LARGE SCALE GENOMIC DNA]</scope>
    <source>
        <strain evidence="17 18">ATCC BAA-908</strain>
    </source>
</reference>
<dbReference type="PANTHER" id="PTHR30627:SF2">
    <property type="entry name" value="PEPTIDOGLYCAN D,D-TRANSPEPTIDASE MRDA"/>
    <property type="match status" value="1"/>
</dbReference>
<dbReference type="GO" id="GO:0071555">
    <property type="term" value="P:cell wall organization"/>
    <property type="evidence" value="ECO:0007669"/>
    <property type="project" value="UniProtKB-KW"/>
</dbReference>
<dbReference type="GeneID" id="78316117"/>
<keyword evidence="10" id="KW-0573">Peptidoglycan synthesis</keyword>
<dbReference type="Proteomes" id="UP000190423">
    <property type="component" value="Unassembled WGS sequence"/>
</dbReference>
<dbReference type="AlphaFoldDB" id="A0A1T4JUL4"/>
<sequence>MAFSFRNGRGLRKGSSLDKTSRIFLLGILIFFGFVVYFYQLFYLQVIQGAEYRTQSKTISSQVNTIPAQRGEIFDRNANLPMVINTESFAVEITPGEIPSGMYDTVVTKLASMLGISKYDIDKKIPKNIRRSYATVQIRSNVPFSIISNIAENKTDLPGVSWISKPIRNYVESGSISHVVGYVGDITKEEMNVMYNQGYSQKSIVGKTGIEKQYDSLLQGTPGRSSRTVDVRGRVLSDTPIVEPPKMGKNLILTIDTRIQTLAEKTLGNRVGAVVVLKPATGEVLAMVSYPFFDPNIFNTDEAGEYYQSLINDEKNRPLVNRAVNATYPPASTFKIIMSAAMLQEEAFSSAKKIECKGKLYYGNRMFHCHVHEPGHGWLDMKNALAQSCDVYYWTIGRDYLGINKIAAYSKEFGLGQSAMIDLPSQQTGFVPSIEWKERRFHEKWLGGDTMSCSIGQGYLLATPLQMADMVAMVSNSGVIYKPHILKEVRDPVSNEVIREVVPEVLFKSDIEPKVWKEVQEAMLYTITDGTPQYPMHNKTVQAAGKTGTAEVAPYKTSWHSWMVAYAPYDAPPEDQVVVSTIVEACNPWEWWAPYATNIILQGIFANQNYEEAVEALGFKYLMKNRARQE</sequence>
<evidence type="ECO:0000256" key="7">
    <source>
        <dbReference type="ARBA" id="ARBA00022692"/>
    </source>
</evidence>
<evidence type="ECO:0000256" key="13">
    <source>
        <dbReference type="ARBA" id="ARBA00023316"/>
    </source>
</evidence>
<dbReference type="InterPro" id="IPR005311">
    <property type="entry name" value="PBP_dimer"/>
</dbReference>
<dbReference type="InterPro" id="IPR012338">
    <property type="entry name" value="Beta-lactam/transpept-like"/>
</dbReference>
<keyword evidence="13" id="KW-0961">Cell wall biogenesis/degradation</keyword>
<dbReference type="SUPFAM" id="SSF56519">
    <property type="entry name" value="Penicillin binding protein dimerisation domain"/>
    <property type="match status" value="1"/>
</dbReference>
<keyword evidence="4" id="KW-0997">Cell inner membrane</keyword>
<name>A0A1T4JUL4_TREPO</name>
<evidence type="ECO:0000313" key="18">
    <source>
        <dbReference type="Proteomes" id="UP000190423"/>
    </source>
</evidence>
<evidence type="ECO:0000256" key="10">
    <source>
        <dbReference type="ARBA" id="ARBA00022984"/>
    </source>
</evidence>
<dbReference type="InterPro" id="IPR017790">
    <property type="entry name" value="Penicillin-binding_protein_2"/>
</dbReference>
<evidence type="ECO:0000256" key="8">
    <source>
        <dbReference type="ARBA" id="ARBA00022801"/>
    </source>
</evidence>
<keyword evidence="18" id="KW-1185">Reference proteome</keyword>
<dbReference type="InterPro" id="IPR001460">
    <property type="entry name" value="PCN-bd_Tpept"/>
</dbReference>
<dbReference type="GO" id="GO:0005886">
    <property type="term" value="C:plasma membrane"/>
    <property type="evidence" value="ECO:0007669"/>
    <property type="project" value="UniProtKB-SubCell"/>
</dbReference>
<evidence type="ECO:0000256" key="14">
    <source>
        <dbReference type="SAM" id="Phobius"/>
    </source>
</evidence>
<comment type="subcellular location">
    <subcellularLocation>
        <location evidence="2">Cell membrane</location>
    </subcellularLocation>
    <subcellularLocation>
        <location evidence="1">Membrane</location>
        <topology evidence="1">Single-pass membrane protein</topology>
    </subcellularLocation>
</comment>
<dbReference type="GO" id="GO:0008360">
    <property type="term" value="P:regulation of cell shape"/>
    <property type="evidence" value="ECO:0007669"/>
    <property type="project" value="UniProtKB-KW"/>
</dbReference>
<evidence type="ECO:0000259" key="16">
    <source>
        <dbReference type="Pfam" id="PF03717"/>
    </source>
</evidence>
<feature type="transmembrane region" description="Helical" evidence="14">
    <location>
        <begin position="21"/>
        <end position="39"/>
    </location>
</feature>
<evidence type="ECO:0000256" key="2">
    <source>
        <dbReference type="ARBA" id="ARBA00004236"/>
    </source>
</evidence>
<dbReference type="GO" id="GO:0006508">
    <property type="term" value="P:proteolysis"/>
    <property type="evidence" value="ECO:0007669"/>
    <property type="project" value="UniProtKB-KW"/>
</dbReference>
<dbReference type="EMBL" id="FUWG01000005">
    <property type="protein sequence ID" value="SJZ33828.1"/>
    <property type="molecule type" value="Genomic_DNA"/>
</dbReference>
<evidence type="ECO:0000256" key="5">
    <source>
        <dbReference type="ARBA" id="ARBA00022645"/>
    </source>
</evidence>
<evidence type="ECO:0000313" key="17">
    <source>
        <dbReference type="EMBL" id="SJZ33828.1"/>
    </source>
</evidence>
<dbReference type="SUPFAM" id="SSF56601">
    <property type="entry name" value="beta-lactamase/transpeptidase-like"/>
    <property type="match status" value="1"/>
</dbReference>
<keyword evidence="5" id="KW-0121">Carboxypeptidase</keyword>
<evidence type="ECO:0000256" key="6">
    <source>
        <dbReference type="ARBA" id="ARBA00022670"/>
    </source>
</evidence>